<dbReference type="AlphaFoldDB" id="A0A7J8SS13"/>
<feature type="domain" description="DUF7745" evidence="2">
    <location>
        <begin position="161"/>
        <end position="257"/>
    </location>
</feature>
<keyword evidence="1" id="KW-0175">Coiled coil</keyword>
<proteinExistence type="predicted"/>
<comment type="caution">
    <text evidence="3">The sequence shown here is derived from an EMBL/GenBank/DDBJ whole genome shotgun (WGS) entry which is preliminary data.</text>
</comment>
<dbReference type="Proteomes" id="UP000593561">
    <property type="component" value="Unassembled WGS sequence"/>
</dbReference>
<name>A0A7J8SS13_GOSDV</name>
<feature type="non-terminal residue" evidence="3">
    <location>
        <position position="1"/>
    </location>
</feature>
<dbReference type="Pfam" id="PF24924">
    <property type="entry name" value="DUF7745"/>
    <property type="match status" value="2"/>
</dbReference>
<accession>A0A7J8SS13</accession>
<evidence type="ECO:0000313" key="3">
    <source>
        <dbReference type="EMBL" id="MBA0628713.1"/>
    </source>
</evidence>
<dbReference type="InterPro" id="IPR056647">
    <property type="entry name" value="DUF7745"/>
</dbReference>
<organism evidence="3 4">
    <name type="scientific">Gossypium davidsonii</name>
    <name type="common">Davidson's cotton</name>
    <name type="synonym">Gossypium klotzschianum subsp. davidsonii</name>
    <dbReference type="NCBI Taxonomy" id="34287"/>
    <lineage>
        <taxon>Eukaryota</taxon>
        <taxon>Viridiplantae</taxon>
        <taxon>Streptophyta</taxon>
        <taxon>Embryophyta</taxon>
        <taxon>Tracheophyta</taxon>
        <taxon>Spermatophyta</taxon>
        <taxon>Magnoliopsida</taxon>
        <taxon>eudicotyledons</taxon>
        <taxon>Gunneridae</taxon>
        <taxon>Pentapetalae</taxon>
        <taxon>rosids</taxon>
        <taxon>malvids</taxon>
        <taxon>Malvales</taxon>
        <taxon>Malvaceae</taxon>
        <taxon>Malvoideae</taxon>
        <taxon>Gossypium</taxon>
    </lineage>
</organism>
<keyword evidence="4" id="KW-1185">Reference proteome</keyword>
<feature type="domain" description="DUF7745" evidence="2">
    <location>
        <begin position="57"/>
        <end position="149"/>
    </location>
</feature>
<gene>
    <name evidence="3" type="ORF">Godav_023386</name>
</gene>
<dbReference type="EMBL" id="JABFAC010000011">
    <property type="protein sequence ID" value="MBA0628713.1"/>
    <property type="molecule type" value="Genomic_DNA"/>
</dbReference>
<evidence type="ECO:0000259" key="2">
    <source>
        <dbReference type="Pfam" id="PF24924"/>
    </source>
</evidence>
<protein>
    <recommendedName>
        <fullName evidence="2">DUF7745 domain-containing protein</fullName>
    </recommendedName>
</protein>
<feature type="coiled-coil region" evidence="1">
    <location>
        <begin position="323"/>
        <end position="350"/>
    </location>
</feature>
<evidence type="ECO:0000256" key="1">
    <source>
        <dbReference type="SAM" id="Coils"/>
    </source>
</evidence>
<dbReference type="PANTHER" id="PTHR48200:SF1">
    <property type="entry name" value="AMINOTRANSFERASE-LIKE PLANT MOBILE DOMAIN-CONTAINING PROTEIN"/>
    <property type="match status" value="1"/>
</dbReference>
<sequence>MRFSSPYSHREMYSPELNSIQLAMEKEFLNKMEDNVVVRVWLEKTQLEKGDSLTEGNYVDLPYLLNIKVDKYLFRALAQFYNFAYSCFTFGKVDLVSTVEEYTTLLHCPRIQADKAYSRAVNVPTFVKKLMNIKRMSEQWVAAWIKQKGENFFDRLDRKVTPVLVILAETFRSLNACRRTGEERFICCAQLLLAWFHSHFWKVENVFYRVFSENYSLLKELLATPRRDGITEERWMMIFQNLQEEDCEFSYNGDNYKKNIREVCNAWNQTRRMERFAIGPMTTPEYYGWSNKRVNDNIPGLSQEGVRPMEEYLLDVDVQKLETEKLRKGKNKVEEDLDSLKTNYKKLRLSMKTTGMGKTSEQWRQKIRQEKNKKQRSLYGRSRAQILEVANYLQTLAVQVDKLSVKYELESDQGQELASLLRKIKVLSIRAK</sequence>
<dbReference type="PANTHER" id="PTHR48200">
    <property type="entry name" value="PROTEIN, PUTATIVE-RELATED"/>
    <property type="match status" value="1"/>
</dbReference>
<reference evidence="3 4" key="1">
    <citation type="journal article" date="2019" name="Genome Biol. Evol.">
        <title>Insights into the evolution of the New World diploid cottons (Gossypium, subgenus Houzingenia) based on genome sequencing.</title>
        <authorList>
            <person name="Grover C.E."/>
            <person name="Arick M.A. 2nd"/>
            <person name="Thrash A."/>
            <person name="Conover J.L."/>
            <person name="Sanders W.S."/>
            <person name="Peterson D.G."/>
            <person name="Frelichowski J.E."/>
            <person name="Scheffler J.A."/>
            <person name="Scheffler B.E."/>
            <person name="Wendel J.F."/>
        </authorList>
    </citation>
    <scope>NUCLEOTIDE SEQUENCE [LARGE SCALE GENOMIC DNA]</scope>
    <source>
        <strain evidence="3">27</strain>
        <tissue evidence="3">Leaf</tissue>
    </source>
</reference>
<evidence type="ECO:0000313" key="4">
    <source>
        <dbReference type="Proteomes" id="UP000593561"/>
    </source>
</evidence>